<proteinExistence type="predicted"/>
<evidence type="ECO:0000256" key="2">
    <source>
        <dbReference type="ARBA" id="ARBA00023125"/>
    </source>
</evidence>
<gene>
    <name evidence="5" type="ORF">GCM10010170_031410</name>
</gene>
<evidence type="ECO:0000313" key="6">
    <source>
        <dbReference type="Proteomes" id="UP001501444"/>
    </source>
</evidence>
<organism evidence="5 6">
    <name type="scientific">Dactylosporangium salmoneum</name>
    <dbReference type="NCBI Taxonomy" id="53361"/>
    <lineage>
        <taxon>Bacteria</taxon>
        <taxon>Bacillati</taxon>
        <taxon>Actinomycetota</taxon>
        <taxon>Actinomycetes</taxon>
        <taxon>Micromonosporales</taxon>
        <taxon>Micromonosporaceae</taxon>
        <taxon>Dactylosporangium</taxon>
    </lineage>
</organism>
<dbReference type="Pfam" id="PF00356">
    <property type="entry name" value="LacI"/>
    <property type="match status" value="1"/>
</dbReference>
<dbReference type="Proteomes" id="UP001501444">
    <property type="component" value="Unassembled WGS sequence"/>
</dbReference>
<keyword evidence="1" id="KW-0805">Transcription regulation</keyword>
<keyword evidence="3" id="KW-0804">Transcription</keyword>
<dbReference type="PROSITE" id="PS50932">
    <property type="entry name" value="HTH_LACI_2"/>
    <property type="match status" value="1"/>
</dbReference>
<sequence length="341" mass="37002">MAVTQEDVARRAGVARKTVSNVISDYPHVSEGIRRRVLAAIEELGYQPNRAAQNLRSGRSGMIGLAVPELDVSYFAELTRLVVQATERRGLTVLIIQTFGELQREHESLNGFGHQRLIDGLICSPIASRAEDIHNRGGGFPVVLLGEQVSVGPQQHGIDHVGIDNVAAARDATAHLLALPRRRVAFLGASRRGDTNMADLRLMGYRTALAEAGLPVRPELVFSVDGYHRRDGAEAVRRMLTLPPEERPDGIFCANDLLAQGVIRTLHDTGYRIPHDVAVVGFDDIDEAAYSIPSLSTISPDKAQIAETAVALLLDRVGGSTEADHDTVTGYSLVVRESTRV</sequence>
<dbReference type="InterPro" id="IPR046335">
    <property type="entry name" value="LacI/GalR-like_sensor"/>
</dbReference>
<dbReference type="CDD" id="cd06267">
    <property type="entry name" value="PBP1_LacI_sugar_binding-like"/>
    <property type="match status" value="1"/>
</dbReference>
<comment type="caution">
    <text evidence="5">The sequence shown here is derived from an EMBL/GenBank/DDBJ whole genome shotgun (WGS) entry which is preliminary data.</text>
</comment>
<protein>
    <submittedName>
        <fullName evidence="5">LacI family DNA-binding transcriptional regulator</fullName>
    </submittedName>
</protein>
<evidence type="ECO:0000256" key="1">
    <source>
        <dbReference type="ARBA" id="ARBA00023015"/>
    </source>
</evidence>
<evidence type="ECO:0000313" key="5">
    <source>
        <dbReference type="EMBL" id="GAA2345308.1"/>
    </source>
</evidence>
<dbReference type="SMART" id="SM00354">
    <property type="entry name" value="HTH_LACI"/>
    <property type="match status" value="1"/>
</dbReference>
<reference evidence="6" key="1">
    <citation type="journal article" date="2019" name="Int. J. Syst. Evol. Microbiol.">
        <title>The Global Catalogue of Microorganisms (GCM) 10K type strain sequencing project: providing services to taxonomists for standard genome sequencing and annotation.</title>
        <authorList>
            <consortium name="The Broad Institute Genomics Platform"/>
            <consortium name="The Broad Institute Genome Sequencing Center for Infectious Disease"/>
            <person name="Wu L."/>
            <person name="Ma J."/>
        </authorList>
    </citation>
    <scope>NUCLEOTIDE SEQUENCE [LARGE SCALE GENOMIC DNA]</scope>
    <source>
        <strain evidence="6">JCM 3272</strain>
    </source>
</reference>
<dbReference type="InterPro" id="IPR000843">
    <property type="entry name" value="HTH_LacI"/>
</dbReference>
<name>A0ABP5T4D8_9ACTN</name>
<dbReference type="Gene3D" id="1.10.260.40">
    <property type="entry name" value="lambda repressor-like DNA-binding domains"/>
    <property type="match status" value="1"/>
</dbReference>
<keyword evidence="2 5" id="KW-0238">DNA-binding</keyword>
<dbReference type="PANTHER" id="PTHR30146:SF109">
    <property type="entry name" value="HTH-TYPE TRANSCRIPTIONAL REGULATOR GALS"/>
    <property type="match status" value="1"/>
</dbReference>
<evidence type="ECO:0000259" key="4">
    <source>
        <dbReference type="PROSITE" id="PS50932"/>
    </source>
</evidence>
<dbReference type="SUPFAM" id="SSF47413">
    <property type="entry name" value="lambda repressor-like DNA-binding domains"/>
    <property type="match status" value="1"/>
</dbReference>
<keyword evidence="6" id="KW-1185">Reference proteome</keyword>
<dbReference type="InterPro" id="IPR028082">
    <property type="entry name" value="Peripla_BP_I"/>
</dbReference>
<dbReference type="Gene3D" id="3.40.50.2300">
    <property type="match status" value="2"/>
</dbReference>
<dbReference type="GO" id="GO:0003677">
    <property type="term" value="F:DNA binding"/>
    <property type="evidence" value="ECO:0007669"/>
    <property type="project" value="UniProtKB-KW"/>
</dbReference>
<dbReference type="PANTHER" id="PTHR30146">
    <property type="entry name" value="LACI-RELATED TRANSCRIPTIONAL REPRESSOR"/>
    <property type="match status" value="1"/>
</dbReference>
<accession>A0ABP5T4D8</accession>
<dbReference type="Pfam" id="PF13377">
    <property type="entry name" value="Peripla_BP_3"/>
    <property type="match status" value="1"/>
</dbReference>
<dbReference type="CDD" id="cd01392">
    <property type="entry name" value="HTH_LacI"/>
    <property type="match status" value="1"/>
</dbReference>
<dbReference type="SUPFAM" id="SSF53822">
    <property type="entry name" value="Periplasmic binding protein-like I"/>
    <property type="match status" value="1"/>
</dbReference>
<dbReference type="InterPro" id="IPR010982">
    <property type="entry name" value="Lambda_DNA-bd_dom_sf"/>
</dbReference>
<feature type="domain" description="HTH lacI-type" evidence="4">
    <location>
        <begin position="3"/>
        <end position="57"/>
    </location>
</feature>
<dbReference type="EMBL" id="BAAARV010000024">
    <property type="protein sequence ID" value="GAA2345308.1"/>
    <property type="molecule type" value="Genomic_DNA"/>
</dbReference>
<evidence type="ECO:0000256" key="3">
    <source>
        <dbReference type="ARBA" id="ARBA00023163"/>
    </source>
</evidence>